<protein>
    <submittedName>
        <fullName evidence="1">Esterase</fullName>
    </submittedName>
</protein>
<dbReference type="EMBL" id="JH651384">
    <property type="protein sequence ID" value="EIJ35132.1"/>
    <property type="molecule type" value="Genomic_DNA"/>
</dbReference>
<name>A0A656HG02_THINJ</name>
<dbReference type="PANTHER" id="PTHR48098:SF1">
    <property type="entry name" value="DIACYLGLYCEROL ACYLTRANSFERASE_MYCOLYLTRANSFERASE AG85A"/>
    <property type="match status" value="1"/>
</dbReference>
<proteinExistence type="predicted"/>
<dbReference type="InterPro" id="IPR000801">
    <property type="entry name" value="Esterase-like"/>
</dbReference>
<evidence type="ECO:0000313" key="2">
    <source>
        <dbReference type="Proteomes" id="UP000005317"/>
    </source>
</evidence>
<dbReference type="RefSeq" id="WP_002709044.1">
    <property type="nucleotide sequence ID" value="NZ_JH651384.1"/>
</dbReference>
<dbReference type="AlphaFoldDB" id="A0A656HG02"/>
<dbReference type="Pfam" id="PF00756">
    <property type="entry name" value="Esterase"/>
    <property type="match status" value="1"/>
</dbReference>
<keyword evidence="2" id="KW-1185">Reference proteome</keyword>
<accession>A0A656HG02</accession>
<dbReference type="InterPro" id="IPR029058">
    <property type="entry name" value="AB_hydrolase_fold"/>
</dbReference>
<dbReference type="SUPFAM" id="SSF53474">
    <property type="entry name" value="alpha/beta-Hydrolases"/>
    <property type="match status" value="1"/>
</dbReference>
<dbReference type="Gene3D" id="3.40.50.1820">
    <property type="entry name" value="alpha/beta hydrolase"/>
    <property type="match status" value="1"/>
</dbReference>
<reference evidence="2" key="1">
    <citation type="journal article" date="2011" name="Stand. Genomic Sci.">
        <title>Genome sequence of the filamentous, gliding Thiothrix nivea neotype strain (JP2(T)).</title>
        <authorList>
            <person name="Lapidus A."/>
            <person name="Nolan M."/>
            <person name="Lucas S."/>
            <person name="Glavina Del Rio T."/>
            <person name="Tice H."/>
            <person name="Cheng J.F."/>
            <person name="Tapia R."/>
            <person name="Han C."/>
            <person name="Goodwin L."/>
            <person name="Pitluck S."/>
            <person name="Liolios K."/>
            <person name="Pagani I."/>
            <person name="Ivanova N."/>
            <person name="Huntemann M."/>
            <person name="Mavromatis K."/>
            <person name="Mikhailova N."/>
            <person name="Pati A."/>
            <person name="Chen A."/>
            <person name="Palaniappan K."/>
            <person name="Land M."/>
            <person name="Brambilla E.M."/>
            <person name="Rohde M."/>
            <person name="Abt B."/>
            <person name="Verbarg S."/>
            <person name="Goker M."/>
            <person name="Bristow J."/>
            <person name="Eisen J.A."/>
            <person name="Markowitz V."/>
            <person name="Hugenholtz P."/>
            <person name="Kyrpides N.C."/>
            <person name="Klenk H.P."/>
            <person name="Woyke T."/>
        </authorList>
    </citation>
    <scope>NUCLEOTIDE SEQUENCE [LARGE SCALE GENOMIC DNA]</scope>
    <source>
        <strain evidence="2">ATCC 35100 / DSM 5205 / JP2</strain>
    </source>
</reference>
<dbReference type="PANTHER" id="PTHR48098">
    <property type="entry name" value="ENTEROCHELIN ESTERASE-RELATED"/>
    <property type="match status" value="1"/>
</dbReference>
<gene>
    <name evidence="1" type="ORF">Thini_2592</name>
</gene>
<dbReference type="GO" id="GO:0016747">
    <property type="term" value="F:acyltransferase activity, transferring groups other than amino-acyl groups"/>
    <property type="evidence" value="ECO:0007669"/>
    <property type="project" value="TreeGrafter"/>
</dbReference>
<dbReference type="Proteomes" id="UP000005317">
    <property type="component" value="Unassembled WGS sequence"/>
</dbReference>
<dbReference type="InterPro" id="IPR050583">
    <property type="entry name" value="Mycobacterial_A85_antigen"/>
</dbReference>
<sequence>MPTNICCVNGELITPAATVEIREIRLYSTARGKQTAHFALIPQGKRLPDKLPVLYLLHGAWDSHTAWMDHAEAQLRELARQYGLIIILPDGDPFGWYADSPFDPANQIETYLVDELIPEVEANLPAHPELRAIAGLSMGGQGALGLYLRNPGQFRSASSMSGILDITAHPDSWELERIFGKLASNRALWERHSVRFLLEGMADVEQLPWLLTVSLDDALALTDNRGVHQALRDRGIGHEYREAPGKHDWKYWTAELPLHVGFHARYLNLV</sequence>
<organism evidence="1 2">
    <name type="scientific">Thiothrix nivea (strain ATCC 35100 / DSM 5205 / JP2)</name>
    <dbReference type="NCBI Taxonomy" id="870187"/>
    <lineage>
        <taxon>Bacteria</taxon>
        <taxon>Pseudomonadati</taxon>
        <taxon>Pseudomonadota</taxon>
        <taxon>Gammaproteobacteria</taxon>
        <taxon>Thiotrichales</taxon>
        <taxon>Thiotrichaceae</taxon>
        <taxon>Thiothrix</taxon>
    </lineage>
</organism>
<dbReference type="OrthoDB" id="9803578at2"/>
<evidence type="ECO:0000313" key="1">
    <source>
        <dbReference type="EMBL" id="EIJ35132.1"/>
    </source>
</evidence>